<evidence type="ECO:0000313" key="2">
    <source>
        <dbReference type="Proteomes" id="UP000436027"/>
    </source>
</evidence>
<protein>
    <submittedName>
        <fullName evidence="1">Uncharacterized protein</fullName>
    </submittedName>
</protein>
<organism evidence="1 2">
    <name type="scientific">Microbacterium maritypicum</name>
    <name type="common">Microbacterium liquefaciens</name>
    <dbReference type="NCBI Taxonomy" id="33918"/>
    <lineage>
        <taxon>Bacteria</taxon>
        <taxon>Bacillati</taxon>
        <taxon>Actinomycetota</taxon>
        <taxon>Actinomycetes</taxon>
        <taxon>Micrococcales</taxon>
        <taxon>Microbacteriaceae</taxon>
        <taxon>Microbacterium</taxon>
    </lineage>
</organism>
<dbReference type="Proteomes" id="UP000436027">
    <property type="component" value="Unassembled WGS sequence"/>
</dbReference>
<sequence>MSIISEAFNAWRECRAEYDDTLYAQYEAAEAATNGAMLNARGRQKGIDPFSLFMGNERRALAYASEELVEHWQSHPRVTFEKFEKQWQAQREAELMEDAA</sequence>
<proteinExistence type="predicted"/>
<gene>
    <name evidence="1" type="ORF">F6W70_13730</name>
</gene>
<dbReference type="AlphaFoldDB" id="A0AAD3ZYI4"/>
<dbReference type="RefSeq" id="WP_151487020.1">
    <property type="nucleotide sequence ID" value="NZ_BAAAIN010000001.1"/>
</dbReference>
<name>A0AAD3ZYI4_MICMQ</name>
<evidence type="ECO:0000313" key="1">
    <source>
        <dbReference type="EMBL" id="KAB1883652.1"/>
    </source>
</evidence>
<reference evidence="1 2" key="1">
    <citation type="submission" date="2019-09" db="EMBL/GenBank/DDBJ databases">
        <title>Whole genome sequencing of Microbacterium maritypicum.</title>
        <authorList>
            <person name="Lenchi N."/>
        </authorList>
    </citation>
    <scope>NUCLEOTIDE SEQUENCE [LARGE SCALE GENOMIC DNA]</scope>
    <source>
        <strain evidence="1 2">DSM 12512</strain>
    </source>
</reference>
<comment type="caution">
    <text evidence="1">The sequence shown here is derived from an EMBL/GenBank/DDBJ whole genome shotgun (WGS) entry which is preliminary data.</text>
</comment>
<dbReference type="EMBL" id="WAAQ01000002">
    <property type="protein sequence ID" value="KAB1883652.1"/>
    <property type="molecule type" value="Genomic_DNA"/>
</dbReference>
<accession>A0AAD3ZYI4</accession>